<evidence type="ECO:0000313" key="2">
    <source>
        <dbReference type="Proteomes" id="UP001732700"/>
    </source>
</evidence>
<name>A0ACD5XEN7_AVESA</name>
<reference evidence="1" key="2">
    <citation type="submission" date="2025-09" db="UniProtKB">
        <authorList>
            <consortium name="EnsemblPlants"/>
        </authorList>
    </citation>
    <scope>IDENTIFICATION</scope>
</reference>
<reference evidence="1" key="1">
    <citation type="submission" date="2021-05" db="EMBL/GenBank/DDBJ databases">
        <authorList>
            <person name="Scholz U."/>
            <person name="Mascher M."/>
            <person name="Fiebig A."/>
        </authorList>
    </citation>
    <scope>NUCLEOTIDE SEQUENCE [LARGE SCALE GENOMIC DNA]</scope>
</reference>
<protein>
    <submittedName>
        <fullName evidence="1">Uncharacterized protein</fullName>
    </submittedName>
</protein>
<dbReference type="Proteomes" id="UP001732700">
    <property type="component" value="Chromosome 4D"/>
</dbReference>
<organism evidence="1 2">
    <name type="scientific">Avena sativa</name>
    <name type="common">Oat</name>
    <dbReference type="NCBI Taxonomy" id="4498"/>
    <lineage>
        <taxon>Eukaryota</taxon>
        <taxon>Viridiplantae</taxon>
        <taxon>Streptophyta</taxon>
        <taxon>Embryophyta</taxon>
        <taxon>Tracheophyta</taxon>
        <taxon>Spermatophyta</taxon>
        <taxon>Magnoliopsida</taxon>
        <taxon>Liliopsida</taxon>
        <taxon>Poales</taxon>
        <taxon>Poaceae</taxon>
        <taxon>BOP clade</taxon>
        <taxon>Pooideae</taxon>
        <taxon>Poodae</taxon>
        <taxon>Poeae</taxon>
        <taxon>Poeae Chloroplast Group 1 (Aveneae type)</taxon>
        <taxon>Aveninae</taxon>
        <taxon>Avena</taxon>
    </lineage>
</organism>
<evidence type="ECO:0000313" key="1">
    <source>
        <dbReference type="EnsemblPlants" id="AVESA.00010b.r2.4DG0762620.1.CDS.1"/>
    </source>
</evidence>
<keyword evidence="2" id="KW-1185">Reference proteome</keyword>
<sequence length="638" mass="72501">MAGGLVHLWDESGIQILVLLSFTFQVFLLVFAGIRRRKAPAWMRFLIWLVYLLADSTAIYALGHLSLTRRSREHGLMAFWAPFLLVHLGGPDTITAYALEDSRLWLRHLLTFLVQVVGVAYAIFRYTADSGTLVLIASTLMFIVGVLKYAERIWALRCGNMSSIRSRVQFWMEFTRYAAGKRQKSPSPYDHDLGADDSGDEEFLLEAHHHFIVCQSIFADFSSHPKDQCYHETPLRADDRKIDVYKVVEMELSLMYDILYTKAGAIHTRLGYCIRVVSLLATTISVGLFQSSNGHGGYSRADVAITYVLLIGALVLEIISTSRAIVSTWTCAWMLKMEWKPVLKGLKCLRRFCQTERKRRLSSSIGQYNMLHLCTRDTNELGSRLALKMGVEDWWNRLHFVGTIDISKTDLPVLLLEALPKLDVMNSRGLHILESRGLLHHDSGTWCRWSMNIDFDQSILIWHTATDIYLSESRYKYKYDSMDHHAGKVAEAVKVLSNYMLFLLVAKPDLVLGPIRPTKYVRTGVLVSVDNRRRLYPGVIFGDHVGVTIGPISWSMVKKLFRKDGPNGNPSSSRIQEREKFAGAMLNTFCHSVKLTTGLVIQLKFNVHILFSMLTYLVLCVSGIDAPRSHYESNSFLP</sequence>
<proteinExistence type="predicted"/>
<accession>A0ACD5XEN7</accession>
<dbReference type="EnsemblPlants" id="AVESA.00010b.r2.4DG0762620.1">
    <property type="protein sequence ID" value="AVESA.00010b.r2.4DG0762620.1.CDS.1"/>
    <property type="gene ID" value="AVESA.00010b.r2.4DG0762620"/>
</dbReference>